<dbReference type="EMBL" id="CARXXK010000003">
    <property type="protein sequence ID" value="CAI6363291.1"/>
    <property type="molecule type" value="Genomic_DNA"/>
</dbReference>
<dbReference type="PANTHER" id="PTHR46609:SF8">
    <property type="entry name" value="YQAJ VIRAL RECOMBINASE DOMAIN-CONTAINING PROTEIN"/>
    <property type="match status" value="1"/>
</dbReference>
<evidence type="ECO:0000259" key="2">
    <source>
        <dbReference type="PROSITE" id="PS50966"/>
    </source>
</evidence>
<sequence length="420" mass="48079">MAGNHVLSISSLCSFFKDNMKQFRRGEIAYKDGHVLKFQADLEQNIVVGDVKPSMKSDPYKVRILLNDGSISDTHCSCPRGVAICHHIAALALYIHYNLSSTDKACSWSARPVNVSSNVKNINDMYGTYNIQNTSIAEVDFENFKNTINNLSVPVGFTWLLKPEPEIKEAKFVLPTIKSFVQDCKQLVKKNDYEAIKLYLQSKLYIPNNIVEQIAKETIGQSENPLWFEYRKNRITASKFGVVLAACKRGKFSKSLFKSLENNANIKGIHAVQWGITNEIEGIKVLEENKNVKVVSTGLWLSNNGFLGASPDGIVNSDYIVEVKCPWKYRNKNLETEIEKDHNYIVYKENNIILINKNHIYWDQIQGQLYLTKRKCCYLVVWTPGQSIIIDIEKDVEWEVNLDILERFFITKYIPSLIQM</sequence>
<dbReference type="EMBL" id="CARXXK010000003">
    <property type="protein sequence ID" value="CAI6360549.1"/>
    <property type="molecule type" value="Genomic_DNA"/>
</dbReference>
<proteinExistence type="predicted"/>
<dbReference type="Gene3D" id="3.90.320.10">
    <property type="match status" value="1"/>
</dbReference>
<dbReference type="InterPro" id="IPR011335">
    <property type="entry name" value="Restrct_endonuc-II-like"/>
</dbReference>
<dbReference type="AlphaFoldDB" id="A0AAV0X477"/>
<dbReference type="EMBL" id="CARXXK010000118">
    <property type="protein sequence ID" value="CAI6369976.1"/>
    <property type="molecule type" value="Genomic_DNA"/>
</dbReference>
<dbReference type="InterPro" id="IPR051703">
    <property type="entry name" value="NF-kappa-B_Signaling_Reg"/>
</dbReference>
<name>A0AAV0X477_9HEMI</name>
<comment type="caution">
    <text evidence="4">The sequence shown here is derived from an EMBL/GenBank/DDBJ whole genome shotgun (WGS) entry which is preliminary data.</text>
</comment>
<dbReference type="InterPro" id="IPR007527">
    <property type="entry name" value="Znf_SWIM"/>
</dbReference>
<dbReference type="GO" id="GO:0008270">
    <property type="term" value="F:zinc ion binding"/>
    <property type="evidence" value="ECO:0007669"/>
    <property type="project" value="UniProtKB-KW"/>
</dbReference>
<evidence type="ECO:0000313" key="6">
    <source>
        <dbReference type="EMBL" id="CAI6369976.1"/>
    </source>
</evidence>
<dbReference type="Pfam" id="PF04434">
    <property type="entry name" value="SWIM"/>
    <property type="match status" value="1"/>
</dbReference>
<accession>A0AAV0X477</accession>
<protein>
    <recommendedName>
        <fullName evidence="2">SWIM-type domain-containing protein</fullName>
    </recommendedName>
</protein>
<evidence type="ECO:0000313" key="5">
    <source>
        <dbReference type="EMBL" id="CAI6363291.1"/>
    </source>
</evidence>
<evidence type="ECO:0000313" key="7">
    <source>
        <dbReference type="Proteomes" id="UP001160148"/>
    </source>
</evidence>
<dbReference type="Pfam" id="PF09588">
    <property type="entry name" value="YqaJ"/>
    <property type="match status" value="1"/>
</dbReference>
<dbReference type="CDD" id="cd22343">
    <property type="entry name" value="PDDEXK_lambda_exonuclease-like"/>
    <property type="match status" value="1"/>
</dbReference>
<keyword evidence="1" id="KW-0863">Zinc-finger</keyword>
<keyword evidence="7" id="KW-1185">Reference proteome</keyword>
<dbReference type="PROSITE" id="PS50966">
    <property type="entry name" value="ZF_SWIM"/>
    <property type="match status" value="1"/>
</dbReference>
<dbReference type="PANTHER" id="PTHR46609">
    <property type="entry name" value="EXONUCLEASE, PHAGE-TYPE/RECB, C-TERMINAL DOMAIN-CONTAINING PROTEIN"/>
    <property type="match status" value="1"/>
</dbReference>
<reference evidence="4 7" key="1">
    <citation type="submission" date="2023-01" db="EMBL/GenBank/DDBJ databases">
        <authorList>
            <person name="Whitehead M."/>
        </authorList>
    </citation>
    <scope>NUCLEOTIDE SEQUENCE [LARGE SCALE GENOMIC DNA]</scope>
</reference>
<organism evidence="4 7">
    <name type="scientific">Macrosiphum euphorbiae</name>
    <name type="common">potato aphid</name>
    <dbReference type="NCBI Taxonomy" id="13131"/>
    <lineage>
        <taxon>Eukaryota</taxon>
        <taxon>Metazoa</taxon>
        <taxon>Ecdysozoa</taxon>
        <taxon>Arthropoda</taxon>
        <taxon>Hexapoda</taxon>
        <taxon>Insecta</taxon>
        <taxon>Pterygota</taxon>
        <taxon>Neoptera</taxon>
        <taxon>Paraneoptera</taxon>
        <taxon>Hemiptera</taxon>
        <taxon>Sternorrhyncha</taxon>
        <taxon>Aphidomorpha</taxon>
        <taxon>Aphidoidea</taxon>
        <taxon>Aphididae</taxon>
        <taxon>Macrosiphini</taxon>
        <taxon>Macrosiphum</taxon>
    </lineage>
</organism>
<dbReference type="SUPFAM" id="SSF52980">
    <property type="entry name" value="Restriction endonuclease-like"/>
    <property type="match status" value="1"/>
</dbReference>
<evidence type="ECO:0000313" key="3">
    <source>
        <dbReference type="EMBL" id="CAI6360549.1"/>
    </source>
</evidence>
<dbReference type="EMBL" id="CARXXK010000003">
    <property type="protein sequence ID" value="CAI6362821.1"/>
    <property type="molecule type" value="Genomic_DNA"/>
</dbReference>
<keyword evidence="1" id="KW-0479">Metal-binding</keyword>
<gene>
    <name evidence="3" type="ORF">MEUPH1_LOCUS15838</name>
    <name evidence="4" type="ORF">MEUPH1_LOCUS17857</name>
    <name evidence="5" type="ORF">MEUPH1_LOCUS18259</name>
    <name evidence="6" type="ORF">MEUPH1_LOCUS24150</name>
</gene>
<keyword evidence="1" id="KW-0862">Zinc</keyword>
<evidence type="ECO:0000256" key="1">
    <source>
        <dbReference type="PROSITE-ProRule" id="PRU00325"/>
    </source>
</evidence>
<feature type="domain" description="SWIM-type" evidence="2">
    <location>
        <begin position="60"/>
        <end position="96"/>
    </location>
</feature>
<dbReference type="InterPro" id="IPR011604">
    <property type="entry name" value="PDDEXK-like_dom_sf"/>
</dbReference>
<dbReference type="GO" id="GO:0006281">
    <property type="term" value="P:DNA repair"/>
    <property type="evidence" value="ECO:0007669"/>
    <property type="project" value="UniProtKB-ARBA"/>
</dbReference>
<dbReference type="InterPro" id="IPR019080">
    <property type="entry name" value="YqaJ_viral_recombinase"/>
</dbReference>
<evidence type="ECO:0000313" key="4">
    <source>
        <dbReference type="EMBL" id="CAI6362821.1"/>
    </source>
</evidence>
<dbReference type="Proteomes" id="UP001160148">
    <property type="component" value="Unassembled WGS sequence"/>
</dbReference>